<dbReference type="HOGENOM" id="CLU_1149952_0_0_11"/>
<evidence type="ECO:0008006" key="4">
    <source>
        <dbReference type="Google" id="ProtNLM"/>
    </source>
</evidence>
<evidence type="ECO:0000313" key="2">
    <source>
        <dbReference type="EMBL" id="EGE39167.1"/>
    </source>
</evidence>
<reference evidence="3" key="1">
    <citation type="submission" date="2010-02" db="EMBL/GenBank/DDBJ databases">
        <title>The Genome Sequence of Prevotella oris strain C735.</title>
        <authorList>
            <consortium name="The Broad Institute Genome Sequencing Platform"/>
            <person name="Ward D."/>
            <person name="Feldgarden M."/>
            <person name="Earl A."/>
            <person name="Young S.K."/>
            <person name="Zeng Q."/>
            <person name="Koehrsen M."/>
            <person name="Alvarado L."/>
            <person name="Berlin A."/>
            <person name="Bochicchio J."/>
            <person name="Borenstein D."/>
            <person name="Chapman S.B."/>
            <person name="Chen Z."/>
            <person name="Engels R."/>
            <person name="Freedman E."/>
            <person name="Gellesch M."/>
            <person name="Goldberg J."/>
            <person name="Griggs A."/>
            <person name="Gujja S."/>
            <person name="Heilman E."/>
            <person name="Heiman D."/>
            <person name="Hepburn T."/>
            <person name="Howarth C."/>
            <person name="Jen D."/>
            <person name="Larson L."/>
            <person name="Mehta T."/>
            <person name="Park D."/>
            <person name="Pearson M."/>
            <person name="Roberts A."/>
            <person name="Saif S."/>
            <person name="Shea T."/>
            <person name="Shenoy N."/>
            <person name="Sisk P."/>
            <person name="Stolte C."/>
            <person name="Sykes S."/>
            <person name="Thomson T."/>
            <person name="Walk T."/>
            <person name="White J."/>
            <person name="Yandava C."/>
            <person name="Sibley C.D."/>
            <person name="Field T.R."/>
            <person name="Grinwis M."/>
            <person name="Eshaghurshan C.S."/>
            <person name="Surette M.G."/>
            <person name="Haas B."/>
            <person name="Nusbaum C."/>
            <person name="Birren B."/>
        </authorList>
    </citation>
    <scope>NUCLEOTIDE SEQUENCE [LARGE SCALE GENOMIC DNA]</scope>
    <source>
        <strain evidence="3">C505</strain>
    </source>
</reference>
<dbReference type="AlphaFoldDB" id="F2UVR4"/>
<gene>
    <name evidence="2" type="ORF">HMPREF0059_00515</name>
</gene>
<feature type="transmembrane region" description="Helical" evidence="1">
    <location>
        <begin position="147"/>
        <end position="166"/>
    </location>
</feature>
<feature type="transmembrane region" description="Helical" evidence="1">
    <location>
        <begin position="41"/>
        <end position="62"/>
    </location>
</feature>
<organism evidence="2 3">
    <name type="scientific">Actinomyces viscosus C505</name>
    <dbReference type="NCBI Taxonomy" id="562973"/>
    <lineage>
        <taxon>Bacteria</taxon>
        <taxon>Bacillati</taxon>
        <taxon>Actinomycetota</taxon>
        <taxon>Actinomycetes</taxon>
        <taxon>Actinomycetales</taxon>
        <taxon>Actinomycetaceae</taxon>
        <taxon>Actinomyces</taxon>
    </lineage>
</organism>
<accession>F2UVR4</accession>
<protein>
    <recommendedName>
        <fullName evidence="4">Peptidase M50 domain-containing protein</fullName>
    </recommendedName>
</protein>
<dbReference type="EMBL" id="ACRE02000021">
    <property type="protein sequence ID" value="EGE39167.1"/>
    <property type="molecule type" value="Genomic_DNA"/>
</dbReference>
<name>F2UVR4_ACTVI</name>
<keyword evidence="1" id="KW-0812">Transmembrane</keyword>
<dbReference type="Proteomes" id="UP000004668">
    <property type="component" value="Unassembled WGS sequence"/>
</dbReference>
<evidence type="ECO:0000313" key="3">
    <source>
        <dbReference type="Proteomes" id="UP000004668"/>
    </source>
</evidence>
<evidence type="ECO:0000256" key="1">
    <source>
        <dbReference type="SAM" id="Phobius"/>
    </source>
</evidence>
<sequence length="241" mass="26786">MVRDPLPVVLWSEIDRMVGAEGVIGERPVAWVDKASRLSTLWLGVYVMLFLTMLINGLLWLLGYLASDVASERLNGGGGLVLAATLVVSNLLIHEAGHVLALRWCGRRPDKVGFKMNYWVMPAFFVRMNQVSLLPRRERLLCHSAGLFANLIAVNLLVLCQEVLGLGEEGRYGTALVMIFVATNLLPLWNADGQRTLLACFDLEEVEGWSDAPKPILVLRIVSLGVLAYIIIFVVVSFLWR</sequence>
<reference evidence="2 3" key="2">
    <citation type="submission" date="2011-10" db="EMBL/GenBank/DDBJ databases">
        <title>The Genome Sequence of Actinomyces viscosus C505.</title>
        <authorList>
            <consortium name="The Broad Institute Genome Sequencing Platform"/>
            <consortium name="The Broad Institute Genome Sequencing Center for Infectious Disease"/>
            <person name="Earl A."/>
            <person name="Ward D."/>
            <person name="Feldgarden M."/>
            <person name="Gevers D."/>
            <person name="Sibley C.D."/>
            <person name="Field T.R."/>
            <person name="Grinwis M."/>
            <person name="Eshaghurshan C.S."/>
            <person name="Surette M.G."/>
            <person name="Young S.K."/>
            <person name="Zeng Q."/>
            <person name="Gargeya S."/>
            <person name="Fitzgerald M."/>
            <person name="Haas B."/>
            <person name="Abouelleil A."/>
            <person name="Alvarado L."/>
            <person name="Arachchi H.M."/>
            <person name="Berlin A."/>
            <person name="Brown A."/>
            <person name="Chapman S.B."/>
            <person name="Chen Z."/>
            <person name="Dunbar C."/>
            <person name="Freedman E."/>
            <person name="Gearin G."/>
            <person name="Goldberg J."/>
            <person name="Griggs A."/>
            <person name="Gujja S."/>
            <person name="Heiman D."/>
            <person name="Howarth C."/>
            <person name="Larson L."/>
            <person name="Lui A."/>
            <person name="MacDonald P.J.P."/>
            <person name="Montmayeur A."/>
            <person name="Murphy C."/>
            <person name="Neiman D."/>
            <person name="Pearson M."/>
            <person name="Priest M."/>
            <person name="Roberts A."/>
            <person name="Saif S."/>
            <person name="Shea T."/>
            <person name="Shenoy N."/>
            <person name="Sisk P."/>
            <person name="Stolte C."/>
            <person name="Sykes S."/>
            <person name="Wortman J."/>
            <person name="Nusbaum C."/>
            <person name="Birren B."/>
        </authorList>
    </citation>
    <scope>NUCLEOTIDE SEQUENCE [LARGE SCALE GENOMIC DNA]</scope>
    <source>
        <strain evidence="2 3">C505</strain>
    </source>
</reference>
<dbReference type="eggNOG" id="COG1994">
    <property type="taxonomic scope" value="Bacteria"/>
</dbReference>
<keyword evidence="1" id="KW-1133">Transmembrane helix</keyword>
<feature type="transmembrane region" description="Helical" evidence="1">
    <location>
        <begin position="74"/>
        <end position="93"/>
    </location>
</feature>
<feature type="transmembrane region" description="Helical" evidence="1">
    <location>
        <begin position="217"/>
        <end position="240"/>
    </location>
</feature>
<proteinExistence type="predicted"/>
<keyword evidence="1" id="KW-0472">Membrane</keyword>
<dbReference type="RefSeq" id="WP_003787126.1">
    <property type="nucleotide sequence ID" value="NZ_KI391968.1"/>
</dbReference>
<comment type="caution">
    <text evidence="2">The sequence shown here is derived from an EMBL/GenBank/DDBJ whole genome shotgun (WGS) entry which is preliminary data.</text>
</comment>